<sequence length="567" mass="62466">MAAVWQQQVFALDAKYNAHRASNHPTFRTQYIRRRSQLLREHPKKEDTQIRRQYVKLRTQILQQRYGIPFSDQSSLRSLNISARSNSRVSESIESFRQAFAGDDGVSLSSYPKRINNASGVVPTHQAEASRAIVGGTTIEENYAFVGVHHIFDQHKAAVTMCKFANNDRSRLCCVSNDGMVSLCNVTATPPKVECILEGHKGPVTGCDWSIANDLLVTSSTDGTVRLWDVSQLLSPKCLRTVADPDGAEVLCCAFVPANSNMVAAGNSQGLLLVLNISTGIYPRPRSNGKIGGKVLSIACESTGQLIWAGNNKGVIVSFMIDAGSGKLTKCRKLSIAENCAITCLSWRAWMSREARDPTLLVNCAANVICLFRVSDKNGTLQLRRKFAVRHKHQLLHSTFCPIMSFRQGACIVTGSEDSCVYFLDIEREGKACVNKLQGHACPVLGVSFNYDESLLATSDVQGLVIIWRRASFILNTIMSTEELFQKAAEDVKNLKATPSNDELLELYALFKQGSVGDVNTARPGMLDLKGKAKWDAWNAKKGTGQEDAKKAYIAKVKELVDKYGMK</sequence>
<dbReference type="InterPro" id="IPR035984">
    <property type="entry name" value="Acyl-CoA-binding_sf"/>
</dbReference>
<dbReference type="PANTHER" id="PTHR22838:SF4">
    <property type="entry name" value="WD REPEAT-CONTAINING PROTEIN 13"/>
    <property type="match status" value="1"/>
</dbReference>
<dbReference type="PRINTS" id="PR00689">
    <property type="entry name" value="ACOABINDINGP"/>
</dbReference>
<reference evidence="6" key="1">
    <citation type="submission" date="2021-07" db="EMBL/GenBank/DDBJ databases">
        <authorList>
            <person name="Catto M.A."/>
            <person name="Jacobson A."/>
            <person name="Kennedy G."/>
            <person name="Labadie P."/>
            <person name="Hunt B.G."/>
            <person name="Srinivasan R."/>
        </authorList>
    </citation>
    <scope>NUCLEOTIDE SEQUENCE</scope>
    <source>
        <strain evidence="6">PL_HMW_Pooled</strain>
        <tissue evidence="6">Head</tissue>
    </source>
</reference>
<dbReference type="InterPro" id="IPR014352">
    <property type="entry name" value="FERM/acyl-CoA-bd_prot_sf"/>
</dbReference>
<accession>A0AAE1HUP2</accession>
<proteinExistence type="predicted"/>
<dbReference type="GO" id="GO:0019915">
    <property type="term" value="P:lipid storage"/>
    <property type="evidence" value="ECO:0007669"/>
    <property type="project" value="UniProtKB-ARBA"/>
</dbReference>
<evidence type="ECO:0000313" key="7">
    <source>
        <dbReference type="Proteomes" id="UP001219518"/>
    </source>
</evidence>
<name>A0AAE1HUP2_9NEOP</name>
<gene>
    <name evidence="6" type="ORF">KUF71_016049</name>
</gene>
<dbReference type="InterPro" id="IPR000582">
    <property type="entry name" value="Acyl-CoA-binding_protein"/>
</dbReference>
<dbReference type="Gene3D" id="2.130.10.10">
    <property type="entry name" value="YVTN repeat-like/Quinoprotein amine dehydrogenase"/>
    <property type="match status" value="2"/>
</dbReference>
<keyword evidence="1 4" id="KW-0853">WD repeat</keyword>
<dbReference type="InterPro" id="IPR051350">
    <property type="entry name" value="WD_repeat-ST_regulator"/>
</dbReference>
<organism evidence="6 7">
    <name type="scientific">Frankliniella fusca</name>
    <dbReference type="NCBI Taxonomy" id="407009"/>
    <lineage>
        <taxon>Eukaryota</taxon>
        <taxon>Metazoa</taxon>
        <taxon>Ecdysozoa</taxon>
        <taxon>Arthropoda</taxon>
        <taxon>Hexapoda</taxon>
        <taxon>Insecta</taxon>
        <taxon>Pterygota</taxon>
        <taxon>Neoptera</taxon>
        <taxon>Paraneoptera</taxon>
        <taxon>Thysanoptera</taxon>
        <taxon>Terebrantia</taxon>
        <taxon>Thripoidea</taxon>
        <taxon>Thripidae</taxon>
        <taxon>Frankliniella</taxon>
    </lineage>
</organism>
<feature type="repeat" description="WD" evidence="4">
    <location>
        <begin position="197"/>
        <end position="231"/>
    </location>
</feature>
<dbReference type="PROSITE" id="PS00880">
    <property type="entry name" value="ACB_1"/>
    <property type="match status" value="1"/>
</dbReference>
<keyword evidence="7" id="KW-1185">Reference proteome</keyword>
<evidence type="ECO:0000256" key="4">
    <source>
        <dbReference type="PROSITE-ProRule" id="PRU00221"/>
    </source>
</evidence>
<dbReference type="Gene3D" id="1.20.80.10">
    <property type="match status" value="1"/>
</dbReference>
<feature type="repeat" description="WD" evidence="4">
    <location>
        <begin position="437"/>
        <end position="468"/>
    </location>
</feature>
<dbReference type="GO" id="GO:1990841">
    <property type="term" value="F:promoter-specific chromatin binding"/>
    <property type="evidence" value="ECO:0007669"/>
    <property type="project" value="TreeGrafter"/>
</dbReference>
<evidence type="ECO:0000256" key="3">
    <source>
        <dbReference type="ARBA" id="ARBA00023121"/>
    </source>
</evidence>
<keyword evidence="2" id="KW-0677">Repeat</keyword>
<dbReference type="InterPro" id="IPR022408">
    <property type="entry name" value="Acyl-CoA-binding_prot_CS"/>
</dbReference>
<dbReference type="CDD" id="cd00435">
    <property type="entry name" value="ACBP"/>
    <property type="match status" value="1"/>
</dbReference>
<keyword evidence="3" id="KW-0446">Lipid-binding</keyword>
<dbReference type="SMART" id="SM00320">
    <property type="entry name" value="WD40"/>
    <property type="match status" value="5"/>
</dbReference>
<dbReference type="Pfam" id="PF00887">
    <property type="entry name" value="ACBP"/>
    <property type="match status" value="1"/>
</dbReference>
<protein>
    <submittedName>
        <fullName evidence="6">WD repeat-containing protein 13</fullName>
    </submittedName>
</protein>
<dbReference type="GO" id="GO:0005634">
    <property type="term" value="C:nucleus"/>
    <property type="evidence" value="ECO:0007669"/>
    <property type="project" value="TreeGrafter"/>
</dbReference>
<dbReference type="PANTHER" id="PTHR22838">
    <property type="entry name" value="WD REPEAT PROTEIN 26-RELATED"/>
    <property type="match status" value="1"/>
</dbReference>
<evidence type="ECO:0000313" key="6">
    <source>
        <dbReference type="EMBL" id="KAK3927764.1"/>
    </source>
</evidence>
<dbReference type="Proteomes" id="UP001219518">
    <property type="component" value="Unassembled WGS sequence"/>
</dbReference>
<dbReference type="Pfam" id="PF00400">
    <property type="entry name" value="WD40"/>
    <property type="match status" value="2"/>
</dbReference>
<evidence type="ECO:0000256" key="2">
    <source>
        <dbReference type="ARBA" id="ARBA00022737"/>
    </source>
</evidence>
<evidence type="ECO:0000256" key="1">
    <source>
        <dbReference type="ARBA" id="ARBA00022574"/>
    </source>
</evidence>
<dbReference type="FunFam" id="1.20.80.10:FF:000010">
    <property type="entry name" value="Acyl-CoA-binding domain-containing protein 5"/>
    <property type="match status" value="1"/>
</dbReference>
<dbReference type="InterPro" id="IPR036322">
    <property type="entry name" value="WD40_repeat_dom_sf"/>
</dbReference>
<dbReference type="PROSITE" id="PS50294">
    <property type="entry name" value="WD_REPEATS_REGION"/>
    <property type="match status" value="1"/>
</dbReference>
<feature type="domain" description="ACB" evidence="5">
    <location>
        <begin position="481"/>
        <end position="566"/>
    </location>
</feature>
<dbReference type="InterPro" id="IPR015943">
    <property type="entry name" value="WD40/YVTN_repeat-like_dom_sf"/>
</dbReference>
<reference evidence="6" key="2">
    <citation type="journal article" date="2023" name="BMC Genomics">
        <title>Pest status, molecular evolution, and epigenetic factors derived from the genome assembly of Frankliniella fusca, a thysanopteran phytovirus vector.</title>
        <authorList>
            <person name="Catto M.A."/>
            <person name="Labadie P.E."/>
            <person name="Jacobson A.L."/>
            <person name="Kennedy G.G."/>
            <person name="Srinivasan R."/>
            <person name="Hunt B.G."/>
        </authorList>
    </citation>
    <scope>NUCLEOTIDE SEQUENCE</scope>
    <source>
        <strain evidence="6">PL_HMW_Pooled</strain>
    </source>
</reference>
<evidence type="ECO:0000259" key="5">
    <source>
        <dbReference type="PROSITE" id="PS51228"/>
    </source>
</evidence>
<dbReference type="PROSITE" id="PS00678">
    <property type="entry name" value="WD_REPEATS_1"/>
    <property type="match status" value="1"/>
</dbReference>
<dbReference type="EMBL" id="JAHWGI010001301">
    <property type="protein sequence ID" value="KAK3927764.1"/>
    <property type="molecule type" value="Genomic_DNA"/>
</dbReference>
<dbReference type="AlphaFoldDB" id="A0AAE1HUP2"/>
<dbReference type="InterPro" id="IPR001680">
    <property type="entry name" value="WD40_rpt"/>
</dbReference>
<dbReference type="InterPro" id="IPR019775">
    <property type="entry name" value="WD40_repeat_CS"/>
</dbReference>
<dbReference type="PROSITE" id="PS50082">
    <property type="entry name" value="WD_REPEATS_2"/>
    <property type="match status" value="2"/>
</dbReference>
<dbReference type="GO" id="GO:0000062">
    <property type="term" value="F:fatty-acyl-CoA binding"/>
    <property type="evidence" value="ECO:0007669"/>
    <property type="project" value="InterPro"/>
</dbReference>
<dbReference type="PROSITE" id="PS51228">
    <property type="entry name" value="ACB_2"/>
    <property type="match status" value="1"/>
</dbReference>
<dbReference type="SUPFAM" id="SSF47027">
    <property type="entry name" value="Acyl-CoA binding protein"/>
    <property type="match status" value="1"/>
</dbReference>
<comment type="caution">
    <text evidence="6">The sequence shown here is derived from an EMBL/GenBank/DDBJ whole genome shotgun (WGS) entry which is preliminary data.</text>
</comment>
<dbReference type="SUPFAM" id="SSF50978">
    <property type="entry name" value="WD40 repeat-like"/>
    <property type="match status" value="1"/>
</dbReference>